<dbReference type="EMBL" id="CP029289">
    <property type="protein sequence ID" value="AWR93359.1"/>
    <property type="molecule type" value="Genomic_DNA"/>
</dbReference>
<keyword evidence="6" id="KW-1185">Reference proteome</keyword>
<dbReference type="Gene3D" id="3.50.50.60">
    <property type="entry name" value="FAD/NAD(P)-binding domain"/>
    <property type="match status" value="2"/>
</dbReference>
<comment type="subunit">
    <text evidence="2">Interacts with COX5B; this interaction may contribute to localize PYROXD2 to the inner face of the inner mitochondrial membrane.</text>
</comment>
<dbReference type="RefSeq" id="WP_110269243.1">
    <property type="nucleotide sequence ID" value="NZ_CP029289.2"/>
</dbReference>
<dbReference type="InterPro" id="IPR002937">
    <property type="entry name" value="Amino_oxidase"/>
</dbReference>
<reference evidence="5 6" key="1">
    <citation type="submission" date="2018-05" db="EMBL/GenBank/DDBJ databases">
        <title>Complete Genome Sequences of Extremely Thermoacidophilic, Metal-Mobilizing Type-Strain Members of the Archaeal Family Sulfolobaceae: Acidianus brierleyi DSM-1651T, Acidianus sulfidivorans DSM-18786T, Metallosphaera hakonensis DSM-7519T, and Metallosphaera prunae DSM-10039T.</title>
        <authorList>
            <person name="Counts J.A."/>
            <person name="Kelly R.M."/>
        </authorList>
    </citation>
    <scope>NUCLEOTIDE SEQUENCE [LARGE SCALE GENOMIC DNA]</scope>
    <source>
        <strain evidence="5 6">DSM 1651</strain>
    </source>
</reference>
<evidence type="ECO:0000256" key="2">
    <source>
        <dbReference type="ARBA" id="ARBA00038825"/>
    </source>
</evidence>
<dbReference type="PANTHER" id="PTHR10668:SF103">
    <property type="entry name" value="PYRIDINE NUCLEOTIDE-DISULFIDE OXIDOREDUCTASE DOMAIN-CONTAINING PROTEIN 2"/>
    <property type="match status" value="1"/>
</dbReference>
<dbReference type="SUPFAM" id="SSF51905">
    <property type="entry name" value="FAD/NAD(P)-binding domain"/>
    <property type="match status" value="1"/>
</dbReference>
<dbReference type="GeneID" id="36830650"/>
<evidence type="ECO:0000256" key="3">
    <source>
        <dbReference type="ARBA" id="ARBA00040298"/>
    </source>
</evidence>
<sequence>MYDVIIIGAGHNGLVTASYLAKNGLKVAVFERRNIVGGASVTEELWPGIKVSTGAYVLSLFRQKIIDDLNLYSNGLKVYTKDPGLFVPFPNGKNLYIWSSLKKTQKEIEKFSKQDSKNYEKWVKFWDPFYELADLLMLNRPIKISEIENIVSLIKNLNIDEEKALNFMRTFVQDGKSLLDEFFESDEVKSALIEDAVVGTYASPSTSGTAYVLAHHVIGEVNGIKGAWGYVEGGMGGITQALKRSAEKFGVDIFTQSEISEIKIKNNQVNGVMLNSGKVIESKIVVSNADPKTTFLRLVKSDMDNDFIKKIRNLKTTGVSFKIVGYLEELPNFGNGTSLAPEHIASELIMPSVEYIEKSFYDAKFFGYSKEPWLSINIQSSVDPTVAPPGKFVFSIFGQYLPYSKKLDSIKDKIAEITINKIREFAPNFNPIKYEVLTPLDIERRFGIWEGNIFHVDMTPDQLYVFRPIPSFSDYTTPIKGLYLCGSGTHPGGGVTGAPGYNAATKILEDIRSGYYK</sequence>
<organism evidence="5 6">
    <name type="scientific">Acidianus brierleyi</name>
    <dbReference type="NCBI Taxonomy" id="41673"/>
    <lineage>
        <taxon>Archaea</taxon>
        <taxon>Thermoproteota</taxon>
        <taxon>Thermoprotei</taxon>
        <taxon>Sulfolobales</taxon>
        <taxon>Sulfolobaceae</taxon>
        <taxon>Acidianus</taxon>
    </lineage>
</organism>
<evidence type="ECO:0000313" key="6">
    <source>
        <dbReference type="Proteomes" id="UP000248044"/>
    </source>
</evidence>
<evidence type="ECO:0000259" key="4">
    <source>
        <dbReference type="Pfam" id="PF01593"/>
    </source>
</evidence>
<evidence type="ECO:0000313" key="5">
    <source>
        <dbReference type="EMBL" id="AWR93359.1"/>
    </source>
</evidence>
<comment type="function">
    <text evidence="1">Probable oxidoreductase that may play a role as regulator of mitochondrial function.</text>
</comment>
<protein>
    <recommendedName>
        <fullName evidence="3">Pyridine nucleotide-disulfide oxidoreductase domain-containing protein 2</fullName>
    </recommendedName>
</protein>
<proteinExistence type="predicted"/>
<accession>A0A2U9IBH1</accession>
<name>A0A2U9IBH1_9CREN</name>
<feature type="domain" description="Amine oxidase" evidence="4">
    <location>
        <begin position="13"/>
        <end position="498"/>
    </location>
</feature>
<dbReference type="Proteomes" id="UP000248044">
    <property type="component" value="Chromosome"/>
</dbReference>
<gene>
    <name evidence="5" type="ORF">DFR85_00800</name>
</gene>
<dbReference type="Pfam" id="PF01593">
    <property type="entry name" value="Amino_oxidase"/>
    <property type="match status" value="1"/>
</dbReference>
<dbReference type="KEGG" id="abri:DFR85_00800"/>
<dbReference type="PANTHER" id="PTHR10668">
    <property type="entry name" value="PHYTOENE DEHYDROGENASE"/>
    <property type="match status" value="1"/>
</dbReference>
<evidence type="ECO:0000256" key="1">
    <source>
        <dbReference type="ARBA" id="ARBA00037217"/>
    </source>
</evidence>
<dbReference type="PRINTS" id="PR00419">
    <property type="entry name" value="ADXRDTASE"/>
</dbReference>
<dbReference type="AlphaFoldDB" id="A0A2U9IBH1"/>
<dbReference type="OrthoDB" id="11867at2157"/>
<dbReference type="GO" id="GO:0016491">
    <property type="term" value="F:oxidoreductase activity"/>
    <property type="evidence" value="ECO:0007669"/>
    <property type="project" value="InterPro"/>
</dbReference>
<dbReference type="InterPro" id="IPR036188">
    <property type="entry name" value="FAD/NAD-bd_sf"/>
</dbReference>